<evidence type="ECO:0008006" key="4">
    <source>
        <dbReference type="Google" id="ProtNLM"/>
    </source>
</evidence>
<dbReference type="RefSeq" id="WP_284132588.1">
    <property type="nucleotide sequence ID" value="NZ_JASKYM010000003.1"/>
</dbReference>
<keyword evidence="1" id="KW-1133">Transmembrane helix</keyword>
<sequence>MIIADSIEIVLGVNVIYIIENFSTIPLIEQLKLTIVILVVIITLLTILSKIYMMLDSKEGIVYKEGLILNDGKLYRFSDVKKYEFKNSSISYKYRDLVLTYENNETKTMYINKDDIAKFDDLLNK</sequence>
<evidence type="ECO:0000313" key="2">
    <source>
        <dbReference type="EMBL" id="MDK2563646.1"/>
    </source>
</evidence>
<evidence type="ECO:0000256" key="1">
    <source>
        <dbReference type="SAM" id="Phobius"/>
    </source>
</evidence>
<gene>
    <name evidence="2" type="ORF">QOZ84_08790</name>
</gene>
<keyword evidence="3" id="KW-1185">Reference proteome</keyword>
<keyword evidence="1" id="KW-0812">Transmembrane</keyword>
<feature type="transmembrane region" description="Helical" evidence="1">
    <location>
        <begin position="33"/>
        <end position="55"/>
    </location>
</feature>
<dbReference type="EMBL" id="JASKYM010000003">
    <property type="protein sequence ID" value="MDK2563646.1"/>
    <property type="molecule type" value="Genomic_DNA"/>
</dbReference>
<evidence type="ECO:0000313" key="3">
    <source>
        <dbReference type="Proteomes" id="UP001301012"/>
    </source>
</evidence>
<reference evidence="2 3" key="1">
    <citation type="submission" date="2023-05" db="EMBL/GenBank/DDBJ databases">
        <title>Rombocin, a short stable natural nisin variant, displays selective antimicrobial activity against Listeria monocytogenes and employs dual mode of action to kill target bacterial strains.</title>
        <authorList>
            <person name="Wambui J."/>
            <person name="Stephan R."/>
            <person name="Kuipers O.P."/>
        </authorList>
    </citation>
    <scope>NUCLEOTIDE SEQUENCE [LARGE SCALE GENOMIC DNA]</scope>
    <source>
        <strain evidence="2 3">RC002</strain>
    </source>
</reference>
<comment type="caution">
    <text evidence="2">The sequence shown here is derived from an EMBL/GenBank/DDBJ whole genome shotgun (WGS) entry which is preliminary data.</text>
</comment>
<protein>
    <recommendedName>
        <fullName evidence="4">DUF5673 domain-containing protein</fullName>
    </recommendedName>
</protein>
<proteinExistence type="predicted"/>
<organism evidence="2 3">
    <name type="scientific">Romboutsia sedimentorum</name>
    <dbReference type="NCBI Taxonomy" id="1368474"/>
    <lineage>
        <taxon>Bacteria</taxon>
        <taxon>Bacillati</taxon>
        <taxon>Bacillota</taxon>
        <taxon>Clostridia</taxon>
        <taxon>Peptostreptococcales</taxon>
        <taxon>Peptostreptococcaceae</taxon>
        <taxon>Romboutsia</taxon>
    </lineage>
</organism>
<name>A0ABT7ECI5_9FIRM</name>
<dbReference type="Proteomes" id="UP001301012">
    <property type="component" value="Unassembled WGS sequence"/>
</dbReference>
<keyword evidence="1" id="KW-0472">Membrane</keyword>
<accession>A0ABT7ECI5</accession>